<reference evidence="1 2" key="1">
    <citation type="submission" date="2020-05" db="EMBL/GenBank/DDBJ databases">
        <title>Draft genome sequence of Desulfovibrio sp. strain HN2T.</title>
        <authorList>
            <person name="Ueno A."/>
            <person name="Tamazawa S."/>
            <person name="Tamamura S."/>
            <person name="Murakami T."/>
            <person name="Kiyama T."/>
            <person name="Inomata H."/>
            <person name="Amano Y."/>
            <person name="Miyakawa K."/>
            <person name="Tamaki H."/>
            <person name="Naganuma T."/>
            <person name="Kaneko K."/>
        </authorList>
    </citation>
    <scope>NUCLEOTIDE SEQUENCE [LARGE SCALE GENOMIC DNA]</scope>
    <source>
        <strain evidence="1 2">HN2</strain>
    </source>
</reference>
<dbReference type="InterPro" id="IPR002825">
    <property type="entry name" value="Pept_S49_ser-pept_pro"/>
</dbReference>
<dbReference type="PANTHER" id="PTHR35984:SF1">
    <property type="entry name" value="PERIPLASMIC SERINE PROTEASE"/>
    <property type="match status" value="1"/>
</dbReference>
<sequence>MSYLHEYLDKMQKDHLGILDLQQELSKQLEEINKIWECYSFVYASALTKDVPTLSMNSDDFHVIHDMMAGDKPKRVLVYLQTPGGCGQTAERIAKFLHERFEEVHFLIAGDAMSAGTILALSGHEILMSDGGSLGPIDAQMRIGRSWCSAHDYITWMETLRTKVQQEGGVHPVDGTILAQISPGEVRGVHTALSFAIDRVERWLTQYKFRDWSTTEGRRLPVDEDMRKARAREIANELTNQEKWRSHGTRLTISDLRELGLQIHRVEDHPELAEPVARVKALLWVIFSNSTIFKMYADSEKRINRQASVAHQDVNPRNAELLEMDVQCQRCNAHHKFIARFTDNEATRKAIEQKGTQLFPKDNKLTCSCGFVIDLTGQRAHIENMVGKKILDDLQAGGAHGTS</sequence>
<dbReference type="InterPro" id="IPR029045">
    <property type="entry name" value="ClpP/crotonase-like_dom_sf"/>
</dbReference>
<name>A0A7J0BJ52_9BACT</name>
<dbReference type="Proteomes" id="UP000503840">
    <property type="component" value="Unassembled WGS sequence"/>
</dbReference>
<evidence type="ECO:0000313" key="2">
    <source>
        <dbReference type="Proteomes" id="UP000503840"/>
    </source>
</evidence>
<evidence type="ECO:0008006" key="3">
    <source>
        <dbReference type="Google" id="ProtNLM"/>
    </source>
</evidence>
<gene>
    <name evidence="1" type="ORF">DSM101010T_16360</name>
</gene>
<accession>A0A7J0BJ52</accession>
<dbReference type="RefSeq" id="WP_174404940.1">
    <property type="nucleotide sequence ID" value="NZ_BLVO01000013.1"/>
</dbReference>
<keyword evidence="2" id="KW-1185">Reference proteome</keyword>
<dbReference type="SUPFAM" id="SSF52096">
    <property type="entry name" value="ClpP/crotonase"/>
    <property type="match status" value="1"/>
</dbReference>
<organism evidence="1 2">
    <name type="scientific">Desulfovibrio subterraneus</name>
    <dbReference type="NCBI Taxonomy" id="2718620"/>
    <lineage>
        <taxon>Bacteria</taxon>
        <taxon>Pseudomonadati</taxon>
        <taxon>Thermodesulfobacteriota</taxon>
        <taxon>Desulfovibrionia</taxon>
        <taxon>Desulfovibrionales</taxon>
        <taxon>Desulfovibrionaceae</taxon>
        <taxon>Desulfovibrio</taxon>
    </lineage>
</organism>
<dbReference type="AlphaFoldDB" id="A0A7J0BJ52"/>
<dbReference type="Gene3D" id="3.90.226.10">
    <property type="entry name" value="2-enoyl-CoA Hydratase, Chain A, domain 1"/>
    <property type="match status" value="1"/>
</dbReference>
<dbReference type="EMBL" id="BLVO01000013">
    <property type="protein sequence ID" value="GFM33271.1"/>
    <property type="molecule type" value="Genomic_DNA"/>
</dbReference>
<dbReference type="Pfam" id="PF01972">
    <property type="entry name" value="SDH_protease"/>
    <property type="match status" value="1"/>
</dbReference>
<evidence type="ECO:0000313" key="1">
    <source>
        <dbReference type="EMBL" id="GFM33271.1"/>
    </source>
</evidence>
<dbReference type="GO" id="GO:0016020">
    <property type="term" value="C:membrane"/>
    <property type="evidence" value="ECO:0007669"/>
    <property type="project" value="InterPro"/>
</dbReference>
<dbReference type="PANTHER" id="PTHR35984">
    <property type="entry name" value="PERIPLASMIC SERINE PROTEASE"/>
    <property type="match status" value="1"/>
</dbReference>
<proteinExistence type="predicted"/>
<protein>
    <recommendedName>
        <fullName evidence="3">Serine dehydrogenase proteinase</fullName>
    </recommendedName>
</protein>
<comment type="caution">
    <text evidence="1">The sequence shown here is derived from an EMBL/GenBank/DDBJ whole genome shotgun (WGS) entry which is preliminary data.</text>
</comment>